<dbReference type="AlphaFoldDB" id="A0A3L6DPK6"/>
<accession>A0A3L6DS35</accession>
<feature type="domain" description="DUF6598" evidence="2">
    <location>
        <begin position="285"/>
        <end position="513"/>
    </location>
</feature>
<reference evidence="3 4" key="1">
    <citation type="journal article" date="2018" name="Nat. Genet.">
        <title>Extensive intraspecific gene order and gene structural variations between Mo17 and other maize genomes.</title>
        <authorList>
            <person name="Sun S."/>
            <person name="Zhou Y."/>
            <person name="Chen J."/>
            <person name="Shi J."/>
            <person name="Zhao H."/>
            <person name="Zhao H."/>
            <person name="Song W."/>
            <person name="Zhang M."/>
            <person name="Cui Y."/>
            <person name="Dong X."/>
            <person name="Liu H."/>
            <person name="Ma X."/>
            <person name="Jiao Y."/>
            <person name="Wang B."/>
            <person name="Wei X."/>
            <person name="Stein J.C."/>
            <person name="Glaubitz J.C."/>
            <person name="Lu F."/>
            <person name="Yu G."/>
            <person name="Liang C."/>
            <person name="Fengler K."/>
            <person name="Li B."/>
            <person name="Rafalski A."/>
            <person name="Schnable P.S."/>
            <person name="Ware D.H."/>
            <person name="Buckler E.S."/>
            <person name="Lai J."/>
        </authorList>
    </citation>
    <scope>NUCLEOTIDE SEQUENCE [LARGE SCALE GENOMIC DNA]</scope>
    <source>
        <strain evidence="4">cv. Missouri 17</strain>
        <tissue evidence="3">Seedling</tissue>
    </source>
</reference>
<sequence>MFIMDRSIMADGETSAEEKRRWTGPPEAQELEETKRRRTGPPEAQELEERLDSLRDKIAAASLVAGSRFGEEQRRSLLQEWLRLASAKLDLDLSGISEFDLSAEALPWLMPPEEADKRTTHTRQEAQELEERMTCLRLLFEDAADDRILARRELGAAADEFLLRLTTRQQALTREYSRLANLKRPLDLSGMTEADRAAEAERLREEKLQKARQLQDQGDMSGARECEGLARIIDFDVKQGGEYLNSICCVGNIYTFDHTEESPVGPMRFTNRPWQDKMCVNCASINILSVKIACSDIDFPIQVYGTVVARDCIDYKCVYLFRRDNDHCQLISSNEESLILTGPKRGLALWYGADYVQTDLWVKDRQGHCKQFSKGIVRIPGTANQVFDKCEPETVSLATRLSTVDVTYDVVECAVEATVAAEVTQGEFYGAMTAHTTRSKRRIVLFDSQVGGDKCHGMIQLMRPVVSVSVMDKLKIFVTTAAGVSTGIEVTPRWNGGHEFVLTLGDATICVKVTWSMVDPRL</sequence>
<gene>
    <name evidence="3" type="ORF">Zm00014a_035034</name>
</gene>
<dbReference type="PANTHER" id="PTHR33065:SF93">
    <property type="entry name" value="DUF6598 DOMAIN-CONTAINING PROTEIN"/>
    <property type="match status" value="1"/>
</dbReference>
<proteinExistence type="predicted"/>
<name>A0A3L6DPK6_MAIZE</name>
<dbReference type="InterPro" id="IPR046533">
    <property type="entry name" value="DUF6598"/>
</dbReference>
<evidence type="ECO:0000256" key="1">
    <source>
        <dbReference type="SAM" id="MobiDB-lite"/>
    </source>
</evidence>
<dbReference type="EMBL" id="NCVQ01000009">
    <property type="protein sequence ID" value="PWZ10627.1"/>
    <property type="molecule type" value="Genomic_DNA"/>
</dbReference>
<evidence type="ECO:0000259" key="2">
    <source>
        <dbReference type="Pfam" id="PF20241"/>
    </source>
</evidence>
<organism evidence="3">
    <name type="scientific">Zea mays</name>
    <name type="common">Maize</name>
    <dbReference type="NCBI Taxonomy" id="4577"/>
    <lineage>
        <taxon>Eukaryota</taxon>
        <taxon>Viridiplantae</taxon>
        <taxon>Streptophyta</taxon>
        <taxon>Embryophyta</taxon>
        <taxon>Tracheophyta</taxon>
        <taxon>Spermatophyta</taxon>
        <taxon>Magnoliopsida</taxon>
        <taxon>Liliopsida</taxon>
        <taxon>Poales</taxon>
        <taxon>Poaceae</taxon>
        <taxon>PACMAD clade</taxon>
        <taxon>Panicoideae</taxon>
        <taxon>Andropogonodae</taxon>
        <taxon>Andropogoneae</taxon>
        <taxon>Tripsacinae</taxon>
        <taxon>Zea</taxon>
    </lineage>
</organism>
<protein>
    <recommendedName>
        <fullName evidence="2">DUF6598 domain-containing protein</fullName>
    </recommendedName>
</protein>
<feature type="region of interest" description="Disordered" evidence="1">
    <location>
        <begin position="1"/>
        <end position="44"/>
    </location>
</feature>
<accession>A0A3L6DPK6</accession>
<dbReference type="EMBL" id="NCVQ01000009">
    <property type="protein sequence ID" value="PWZ10626.1"/>
    <property type="molecule type" value="Genomic_DNA"/>
</dbReference>
<evidence type="ECO:0000313" key="3">
    <source>
        <dbReference type="EMBL" id="PWZ10627.1"/>
    </source>
</evidence>
<comment type="caution">
    <text evidence="3">The sequence shown here is derived from an EMBL/GenBank/DDBJ whole genome shotgun (WGS) entry which is preliminary data.</text>
</comment>
<dbReference type="Pfam" id="PF20241">
    <property type="entry name" value="DUF6598"/>
    <property type="match status" value="1"/>
</dbReference>
<dbReference type="Proteomes" id="UP000251960">
    <property type="component" value="Chromosome 8"/>
</dbReference>
<evidence type="ECO:0000313" key="4">
    <source>
        <dbReference type="Proteomes" id="UP000251960"/>
    </source>
</evidence>
<dbReference type="PANTHER" id="PTHR33065">
    <property type="entry name" value="OS07G0486400 PROTEIN"/>
    <property type="match status" value="1"/>
</dbReference>
<dbReference type="ExpressionAtlas" id="A0A3L6DPK6">
    <property type="expression patterns" value="baseline and differential"/>
</dbReference>